<evidence type="ECO:0000256" key="7">
    <source>
        <dbReference type="PROSITE-ProRule" id="PRU01363"/>
    </source>
</evidence>
<dbReference type="Proteomes" id="UP000279275">
    <property type="component" value="Unassembled WGS sequence"/>
</dbReference>
<dbReference type="Pfam" id="PF00107">
    <property type="entry name" value="ADH_zinc_N"/>
    <property type="match status" value="1"/>
</dbReference>
<dbReference type="InterPro" id="IPR013149">
    <property type="entry name" value="ADH-like_C"/>
</dbReference>
<evidence type="ECO:0000259" key="9">
    <source>
        <dbReference type="PROSITE" id="PS52004"/>
    </source>
</evidence>
<feature type="region of interest" description="N-terminal hotdog fold" evidence="7">
    <location>
        <begin position="873"/>
        <end position="1000"/>
    </location>
</feature>
<dbReference type="InterPro" id="IPR049900">
    <property type="entry name" value="PKS_mFAS_DH"/>
</dbReference>
<dbReference type="GO" id="GO:0005886">
    <property type="term" value="C:plasma membrane"/>
    <property type="evidence" value="ECO:0007669"/>
    <property type="project" value="TreeGrafter"/>
</dbReference>
<dbReference type="SUPFAM" id="SSF50129">
    <property type="entry name" value="GroES-like"/>
    <property type="match status" value="1"/>
</dbReference>
<evidence type="ECO:0000256" key="6">
    <source>
        <dbReference type="ARBA" id="ARBA00023315"/>
    </source>
</evidence>
<dbReference type="InterPro" id="IPR042104">
    <property type="entry name" value="PKS_dehydratase_sf"/>
</dbReference>
<dbReference type="PROSITE" id="PS52004">
    <property type="entry name" value="KS3_2"/>
    <property type="match status" value="1"/>
</dbReference>
<dbReference type="InterPro" id="IPR049551">
    <property type="entry name" value="PKS_DH_C"/>
</dbReference>
<dbReference type="EMBL" id="RFFH01000004">
    <property type="protein sequence ID" value="RMI32613.1"/>
    <property type="molecule type" value="Genomic_DNA"/>
</dbReference>
<dbReference type="SUPFAM" id="SSF55048">
    <property type="entry name" value="Probable ACP-binding domain of malonyl-CoA ACP transacylase"/>
    <property type="match status" value="1"/>
</dbReference>
<dbReference type="InterPro" id="IPR057326">
    <property type="entry name" value="KR_dom"/>
</dbReference>
<dbReference type="Gene3D" id="3.30.70.3290">
    <property type="match status" value="1"/>
</dbReference>
<dbReference type="InterPro" id="IPR014030">
    <property type="entry name" value="Ketoacyl_synth_N"/>
</dbReference>
<dbReference type="InterPro" id="IPR036736">
    <property type="entry name" value="ACP-like_sf"/>
</dbReference>
<dbReference type="SUPFAM" id="SSF51735">
    <property type="entry name" value="NAD(P)-binding Rossmann-fold domains"/>
    <property type="match status" value="3"/>
</dbReference>
<dbReference type="SMART" id="SM00825">
    <property type="entry name" value="PKS_KS"/>
    <property type="match status" value="1"/>
</dbReference>
<dbReference type="GO" id="GO:0031177">
    <property type="term" value="F:phosphopantetheine binding"/>
    <property type="evidence" value="ECO:0007669"/>
    <property type="project" value="InterPro"/>
</dbReference>
<dbReference type="Pfam" id="PF08659">
    <property type="entry name" value="KR"/>
    <property type="match status" value="1"/>
</dbReference>
<dbReference type="GO" id="GO:0006633">
    <property type="term" value="P:fatty acid biosynthetic process"/>
    <property type="evidence" value="ECO:0007669"/>
    <property type="project" value="InterPro"/>
</dbReference>
<dbReference type="InterPro" id="IPR009081">
    <property type="entry name" value="PP-bd_ACP"/>
</dbReference>
<dbReference type="SMART" id="SM01294">
    <property type="entry name" value="PKS_PP_betabranch"/>
    <property type="match status" value="1"/>
</dbReference>
<dbReference type="Pfam" id="PF21089">
    <property type="entry name" value="PKS_DH_N"/>
    <property type="match status" value="1"/>
</dbReference>
<dbReference type="GO" id="GO:0071770">
    <property type="term" value="P:DIM/DIP cell wall layer assembly"/>
    <property type="evidence" value="ECO:0007669"/>
    <property type="project" value="TreeGrafter"/>
</dbReference>
<evidence type="ECO:0000313" key="12">
    <source>
        <dbReference type="Proteomes" id="UP000279275"/>
    </source>
</evidence>
<dbReference type="InterPro" id="IPR013154">
    <property type="entry name" value="ADH-like_N"/>
</dbReference>
<dbReference type="SMART" id="SM00829">
    <property type="entry name" value="PKS_ER"/>
    <property type="match status" value="1"/>
</dbReference>
<evidence type="ECO:0000256" key="4">
    <source>
        <dbReference type="ARBA" id="ARBA00022857"/>
    </source>
</evidence>
<dbReference type="InterPro" id="IPR036291">
    <property type="entry name" value="NAD(P)-bd_dom_sf"/>
</dbReference>
<organism evidence="11 12">
    <name type="scientific">Nocardia stercoris</name>
    <dbReference type="NCBI Taxonomy" id="2483361"/>
    <lineage>
        <taxon>Bacteria</taxon>
        <taxon>Bacillati</taxon>
        <taxon>Actinomycetota</taxon>
        <taxon>Actinomycetes</taxon>
        <taxon>Mycobacteriales</taxon>
        <taxon>Nocardiaceae</taxon>
        <taxon>Nocardia</taxon>
    </lineage>
</organism>
<name>A0A3M2L7S8_9NOCA</name>
<keyword evidence="12" id="KW-1185">Reference proteome</keyword>
<evidence type="ECO:0000256" key="3">
    <source>
        <dbReference type="ARBA" id="ARBA00022679"/>
    </source>
</evidence>
<dbReference type="SUPFAM" id="SSF53901">
    <property type="entry name" value="Thiolase-like"/>
    <property type="match status" value="1"/>
</dbReference>
<dbReference type="Pfam" id="PF00109">
    <property type="entry name" value="ketoacyl-synt"/>
    <property type="match status" value="1"/>
</dbReference>
<dbReference type="OrthoDB" id="9778690at2"/>
<keyword evidence="5" id="KW-0511">Multifunctional enzyme</keyword>
<dbReference type="InterPro" id="IPR016035">
    <property type="entry name" value="Acyl_Trfase/lysoPLipase"/>
</dbReference>
<dbReference type="SMART" id="SM00827">
    <property type="entry name" value="PKS_AT"/>
    <property type="match status" value="1"/>
</dbReference>
<keyword evidence="2" id="KW-0597">Phosphoprotein</keyword>
<evidence type="ECO:0000259" key="10">
    <source>
        <dbReference type="PROSITE" id="PS52019"/>
    </source>
</evidence>
<dbReference type="Gene3D" id="1.10.1200.10">
    <property type="entry name" value="ACP-like"/>
    <property type="match status" value="1"/>
</dbReference>
<dbReference type="InterPro" id="IPR014031">
    <property type="entry name" value="Ketoacyl_synth_C"/>
</dbReference>
<proteinExistence type="predicted"/>
<dbReference type="GO" id="GO:0004312">
    <property type="term" value="F:fatty acid synthase activity"/>
    <property type="evidence" value="ECO:0007669"/>
    <property type="project" value="TreeGrafter"/>
</dbReference>
<dbReference type="InterPro" id="IPR020807">
    <property type="entry name" value="PKS_DH"/>
</dbReference>
<evidence type="ECO:0000256" key="5">
    <source>
        <dbReference type="ARBA" id="ARBA00023268"/>
    </source>
</evidence>
<dbReference type="RefSeq" id="WP_122187996.1">
    <property type="nucleotide sequence ID" value="NZ_RFFH01000004.1"/>
</dbReference>
<dbReference type="Gene3D" id="3.40.366.10">
    <property type="entry name" value="Malonyl-Coenzyme A Acyl Carrier Protein, domain 2"/>
    <property type="match status" value="1"/>
</dbReference>
<feature type="active site" description="Proton donor; for dehydratase activity" evidence="7">
    <location>
        <position position="1072"/>
    </location>
</feature>
<dbReference type="SMART" id="SM00826">
    <property type="entry name" value="PKS_DH"/>
    <property type="match status" value="1"/>
</dbReference>
<dbReference type="CDD" id="cd00833">
    <property type="entry name" value="PKS"/>
    <property type="match status" value="1"/>
</dbReference>
<protein>
    <submittedName>
        <fullName evidence="11">SDR family NAD(P)-dependent oxidoreductase</fullName>
    </submittedName>
</protein>
<evidence type="ECO:0000313" key="11">
    <source>
        <dbReference type="EMBL" id="RMI32613.1"/>
    </source>
</evidence>
<sequence>MNEPIAIVGMAGRFPGADDIDALWELLDSGGTAIDTVPVERWDVQRPLGGGKRVPTVGGFIGGVAEFDAALFGISPREAADLDPQQRLMLEIAWRALEDAGTPGTALRGTRTGVYVGASWHDYDTLRTRGDIGPTQHSLVGTALDMIPARLSYLLGLTGPSMAVQTGCSSALVALDLAVRALRSGDVESAVVGGVTLVLGPDVTIGLTHFGGLSPRGRCAAFGAGADGFVRGEGVAAVYLKPLRTALRDGDRVRALVTATVTNNDGGGESLVTPHGAGQRDLLRRAYAAAGVDLDRLAYLEAHGTGTGRGDPIEAEAIGEVLGRPRSRAAGPLRIGSIKTNIGHLEAASGIAGLIKGVLCLEHGTIPPSLHAAELNPDIDFDALNVTVVRERTPLPAGPIHLGVNSFGWGGTNAHAVLSRAESVPAPAASGTDPGFLPLSAHTTEALDRRCADIADLLTTRPGELSAVAAALARRSHQLDRRTAIFADEADSAVALLRRCAAGATDDRAVLTGRAREVGRVAFIFPGQGAQWHGLGAALYGVDPAFTATIDECAAALASQVDWDPLAVIRGASGPDWLDRVDQVQPVLWALTLGIGAMWRRMGIVPDLVVGHSQGEIAAATFAGALTIADGALVVARRSAALRAVAGSGAMLAVELPAAEIPACIAGFEDSVTLAVHNGPTSCVLAGDSAAIEVLHEILSADGIFSRPVAVDYASHSPHMEPLRPGLATVLADVRPGPAPIEMLSTVTGRPCAPEELDATYWIENLCRPVRFADTMLSALDSGVTHVIEISPHPVLTPALEQLAATRPQPAVVVPSLYRDRDPVAELRRSRARAYLSGLSPFADVARSATITLPPGPMQRGSFWLPDAPTVGADADGLRVPVYPSVAESGVWQANISLSRERQDWLEDHRVGDAVVVPAAFMTSFATAVAHTRYGRRPAALYDIRFTSALPLSAAPARLDLTLREDVTGGASFELRSLPAGGENWTVHAVGRVGYHAGHAPAPELSAPVAEKVVEVDEFYRACAERGLNYGPEFRGVRAIRRTDLGVRAEVVLGERSRAQTRPGELHTVLADCALQPALLLFDDPRTVVPVGIRELLLYPEPAEFVDAAQVYAVRTSDTTADIDLFDPAGTPLAAIRGLALAAIDPAPSDGRRFDREFRFVLRQGERPAPAEPGADFVLAGAAAWHPALAEALRARGARIRDTGTALERGTLVYCAPTTDLADQRTGLLTVAEVVRALTNDGAAPARLVVVTAAAQPTGPDDDVDPGSAMFWGFVRALRREHPELSATLIDIGGASDIGDCAAELVAMPGDDQVVLREGRRYAGRLAQGEALGGARSRPWRPRHRPFRLRQAAERGWDGLHFAPLPERRPGPGEVLVDIAAAAVNFIDVMKAAGTYPDDSAGAGTFGAEGAGAIRAIGPGVSGRAVGDRVIACGSGTFATQVVVRADHTEPIPAGLPDTTAAALPLVYTTAWYALATLARVTPGERVLIHSGTGGLGLAAIAVARYLGATVLATAGSPARRDYLRRELGIADVFDSRGAVWADEVLAATGGGGVDVVLNSLSGAHIDRGLDVLAEDGRFLEVGKKDIYANRRLGSRAFAKGISFTAVDLAGLLSRRPERFATALHETWQLVAAGALPALPVEVHPFAAAPDVLRRMARGDHIGKFVLDRPETVVDIVPEAMPDGRFRADGTYLVTGGHGALGRSLTRWLLERGAGCVVALSRTGNDGEIPLHQFDLEPAGLTGSVHSRRVDVADRNALAAVLDSLRPEVPPVRGVFHAAGILDDSTVRRITADQLERVLRPKVDGARHLDELTAGDPLDLFVLFSSAAALLGNAGQAAYSAANSYLDAFAVSRRWAGRPATSVQWGPFAGIGLAAAQDNRGNRLAAAGMDSFTAAEAWAALTEFLGEDRQVVAYLCFDARRWFDTYPDCAAQPSWEALRDNAHRGNGPAASEFRSALAAAGEPDRPNLVLGKIVELAAGVLRLPPQDLDIRTPLRSLGLDSLMSLELRNKLESTFALRLSPTVLWTYGTAEALAGALTDEVAAS</sequence>
<dbReference type="Pfam" id="PF02801">
    <property type="entry name" value="Ketoacyl-synt_C"/>
    <property type="match status" value="1"/>
</dbReference>
<dbReference type="InterPro" id="IPR020841">
    <property type="entry name" value="PKS_Beta-ketoAc_synthase_dom"/>
</dbReference>
<dbReference type="Pfam" id="PF08240">
    <property type="entry name" value="ADH_N"/>
    <property type="match status" value="1"/>
</dbReference>
<dbReference type="PANTHER" id="PTHR43775:SF37">
    <property type="entry name" value="SI:DKEY-61P9.11"/>
    <property type="match status" value="1"/>
</dbReference>
<dbReference type="InterPro" id="IPR006162">
    <property type="entry name" value="Ppantetheine_attach_site"/>
</dbReference>
<dbReference type="GO" id="GO:0005737">
    <property type="term" value="C:cytoplasm"/>
    <property type="evidence" value="ECO:0007669"/>
    <property type="project" value="TreeGrafter"/>
</dbReference>
<feature type="domain" description="Ketosynthase family 3 (KS3)" evidence="9">
    <location>
        <begin position="2"/>
        <end position="420"/>
    </location>
</feature>
<dbReference type="InterPro" id="IPR050091">
    <property type="entry name" value="PKS_NRPS_Biosynth_Enz"/>
</dbReference>
<dbReference type="Pfam" id="PF00698">
    <property type="entry name" value="Acyl_transf_1"/>
    <property type="match status" value="1"/>
</dbReference>
<dbReference type="InterPro" id="IPR013968">
    <property type="entry name" value="PKS_KR"/>
</dbReference>
<feature type="region of interest" description="C-terminal hotdog fold" evidence="7">
    <location>
        <begin position="1011"/>
        <end position="1150"/>
    </location>
</feature>
<dbReference type="Pfam" id="PF14765">
    <property type="entry name" value="PS-DH"/>
    <property type="match status" value="1"/>
</dbReference>
<feature type="active site" description="Proton acceptor; for dehydratase activity" evidence="7">
    <location>
        <position position="909"/>
    </location>
</feature>
<dbReference type="PROSITE" id="PS50075">
    <property type="entry name" value="CARRIER"/>
    <property type="match status" value="1"/>
</dbReference>
<evidence type="ECO:0000256" key="2">
    <source>
        <dbReference type="ARBA" id="ARBA00022553"/>
    </source>
</evidence>
<dbReference type="Gene3D" id="3.40.47.10">
    <property type="match status" value="1"/>
</dbReference>
<dbReference type="InterPro" id="IPR049552">
    <property type="entry name" value="PKS_DH_N"/>
</dbReference>
<dbReference type="Gene3D" id="3.90.180.10">
    <property type="entry name" value="Medium-chain alcohol dehydrogenases, catalytic domain"/>
    <property type="match status" value="1"/>
</dbReference>
<dbReference type="PROSITE" id="PS00012">
    <property type="entry name" value="PHOSPHOPANTETHEINE"/>
    <property type="match status" value="1"/>
</dbReference>
<reference evidence="11 12" key="1">
    <citation type="submission" date="2018-10" db="EMBL/GenBank/DDBJ databases">
        <title>Isolation from cow dung.</title>
        <authorList>
            <person name="Ling L."/>
        </authorList>
    </citation>
    <scope>NUCLEOTIDE SEQUENCE [LARGE SCALE GENOMIC DNA]</scope>
    <source>
        <strain evidence="11 12">NEAU-LL90</strain>
    </source>
</reference>
<dbReference type="PROSITE" id="PS00606">
    <property type="entry name" value="KS3_1"/>
    <property type="match status" value="1"/>
</dbReference>
<feature type="domain" description="Carrier" evidence="8">
    <location>
        <begin position="1964"/>
        <end position="2041"/>
    </location>
</feature>
<dbReference type="InterPro" id="IPR011032">
    <property type="entry name" value="GroES-like_sf"/>
</dbReference>
<gene>
    <name evidence="11" type="ORF">EBN03_11580</name>
</gene>
<dbReference type="PROSITE" id="PS52019">
    <property type="entry name" value="PKS_MFAS_DH"/>
    <property type="match status" value="1"/>
</dbReference>
<dbReference type="Pfam" id="PF16197">
    <property type="entry name" value="KAsynt_C_assoc"/>
    <property type="match status" value="1"/>
</dbReference>
<dbReference type="InterPro" id="IPR018201">
    <property type="entry name" value="Ketoacyl_synth_AS"/>
</dbReference>
<keyword evidence="3" id="KW-0808">Transferase</keyword>
<feature type="domain" description="PKS/mFAS DH" evidence="10">
    <location>
        <begin position="873"/>
        <end position="1150"/>
    </location>
</feature>
<comment type="caution">
    <text evidence="11">The sequence shown here is derived from an EMBL/GenBank/DDBJ whole genome shotgun (WGS) entry which is preliminary data.</text>
</comment>
<keyword evidence="4" id="KW-0521">NADP</keyword>
<keyword evidence="1" id="KW-0596">Phosphopantetheine</keyword>
<evidence type="ECO:0000256" key="1">
    <source>
        <dbReference type="ARBA" id="ARBA00022450"/>
    </source>
</evidence>
<dbReference type="InterPro" id="IPR014043">
    <property type="entry name" value="Acyl_transferase_dom"/>
</dbReference>
<dbReference type="InterPro" id="IPR020843">
    <property type="entry name" value="ER"/>
</dbReference>
<dbReference type="InterPro" id="IPR016039">
    <property type="entry name" value="Thiolase-like"/>
</dbReference>
<dbReference type="CDD" id="cd05195">
    <property type="entry name" value="enoyl_red"/>
    <property type="match status" value="1"/>
</dbReference>
<dbReference type="GO" id="GO:0004315">
    <property type="term" value="F:3-oxoacyl-[acyl-carrier-protein] synthase activity"/>
    <property type="evidence" value="ECO:0007669"/>
    <property type="project" value="InterPro"/>
</dbReference>
<dbReference type="Gene3D" id="3.10.129.110">
    <property type="entry name" value="Polyketide synthase dehydratase"/>
    <property type="match status" value="1"/>
</dbReference>
<dbReference type="Gene3D" id="3.40.50.720">
    <property type="entry name" value="NAD(P)-binding Rossmann-like Domain"/>
    <property type="match status" value="3"/>
</dbReference>
<dbReference type="Pfam" id="PF00550">
    <property type="entry name" value="PP-binding"/>
    <property type="match status" value="1"/>
</dbReference>
<dbReference type="SMART" id="SM00822">
    <property type="entry name" value="PKS_KR"/>
    <property type="match status" value="1"/>
</dbReference>
<dbReference type="SUPFAM" id="SSF47336">
    <property type="entry name" value="ACP-like"/>
    <property type="match status" value="1"/>
</dbReference>
<dbReference type="SUPFAM" id="SSF52151">
    <property type="entry name" value="FabD/lysophospholipase-like"/>
    <property type="match status" value="1"/>
</dbReference>
<dbReference type="InterPro" id="IPR001227">
    <property type="entry name" value="Ac_transferase_dom_sf"/>
</dbReference>
<dbReference type="InterPro" id="IPR032821">
    <property type="entry name" value="PKS_assoc"/>
</dbReference>
<evidence type="ECO:0000259" key="8">
    <source>
        <dbReference type="PROSITE" id="PS50075"/>
    </source>
</evidence>
<dbReference type="FunFam" id="3.40.50.720:FF:000209">
    <property type="entry name" value="Polyketide synthase Pks12"/>
    <property type="match status" value="1"/>
</dbReference>
<dbReference type="InterPro" id="IPR020806">
    <property type="entry name" value="PKS_PP-bd"/>
</dbReference>
<dbReference type="GO" id="GO:0016491">
    <property type="term" value="F:oxidoreductase activity"/>
    <property type="evidence" value="ECO:0007669"/>
    <property type="project" value="InterPro"/>
</dbReference>
<accession>A0A3M2L7S8</accession>
<dbReference type="PANTHER" id="PTHR43775">
    <property type="entry name" value="FATTY ACID SYNTHASE"/>
    <property type="match status" value="1"/>
</dbReference>
<dbReference type="InterPro" id="IPR016036">
    <property type="entry name" value="Malonyl_transacylase_ACP-bd"/>
</dbReference>
<dbReference type="SMART" id="SM00823">
    <property type="entry name" value="PKS_PP"/>
    <property type="match status" value="1"/>
</dbReference>
<keyword evidence="6" id="KW-0012">Acyltransferase</keyword>